<keyword evidence="2" id="KW-1185">Reference proteome</keyword>
<dbReference type="EMBL" id="CAJVQC010022773">
    <property type="protein sequence ID" value="CAG8719519.1"/>
    <property type="molecule type" value="Genomic_DNA"/>
</dbReference>
<sequence>MNAISSSGNKNAMTEAVSTVIKSTRASKAKRNAIPTVESSVNSNDKSNVNGNVEIEDKNKTPSNGDFVLASSLLKRGSSIVSLASGIDKLEVSSNDDFEPPGATSDYDEPPEGNTNDPPGANTNDPLGANTNDLLGAITNDLPGATTNDPPGATTTNKPLQPQT</sequence>
<reference evidence="1" key="1">
    <citation type="submission" date="2021-06" db="EMBL/GenBank/DDBJ databases">
        <authorList>
            <person name="Kallberg Y."/>
            <person name="Tangrot J."/>
            <person name="Rosling A."/>
        </authorList>
    </citation>
    <scope>NUCLEOTIDE SEQUENCE</scope>
    <source>
        <strain evidence="1">MA461A</strain>
    </source>
</reference>
<evidence type="ECO:0000313" key="1">
    <source>
        <dbReference type="EMBL" id="CAG8719519.1"/>
    </source>
</evidence>
<dbReference type="Proteomes" id="UP000789920">
    <property type="component" value="Unassembled WGS sequence"/>
</dbReference>
<comment type="caution">
    <text evidence="1">The sequence shown here is derived from an EMBL/GenBank/DDBJ whole genome shotgun (WGS) entry which is preliminary data.</text>
</comment>
<evidence type="ECO:0000313" key="2">
    <source>
        <dbReference type="Proteomes" id="UP000789920"/>
    </source>
</evidence>
<gene>
    <name evidence="1" type="ORF">RPERSI_LOCUS11177</name>
</gene>
<organism evidence="1 2">
    <name type="scientific">Racocetra persica</name>
    <dbReference type="NCBI Taxonomy" id="160502"/>
    <lineage>
        <taxon>Eukaryota</taxon>
        <taxon>Fungi</taxon>
        <taxon>Fungi incertae sedis</taxon>
        <taxon>Mucoromycota</taxon>
        <taxon>Glomeromycotina</taxon>
        <taxon>Glomeromycetes</taxon>
        <taxon>Diversisporales</taxon>
        <taxon>Gigasporaceae</taxon>
        <taxon>Racocetra</taxon>
    </lineage>
</organism>
<protein>
    <submittedName>
        <fullName evidence="1">18131_t:CDS:1</fullName>
    </submittedName>
</protein>
<proteinExistence type="predicted"/>
<accession>A0ACA9PTX9</accession>
<name>A0ACA9PTX9_9GLOM</name>